<accession>A0A4C1WQH7</accession>
<gene>
    <name evidence="1" type="ORF">EVAR_38494_1</name>
</gene>
<dbReference type="AlphaFoldDB" id="A0A4C1WQH7"/>
<organism evidence="1 2">
    <name type="scientific">Eumeta variegata</name>
    <name type="common">Bagworm moth</name>
    <name type="synonym">Eumeta japonica</name>
    <dbReference type="NCBI Taxonomy" id="151549"/>
    <lineage>
        <taxon>Eukaryota</taxon>
        <taxon>Metazoa</taxon>
        <taxon>Ecdysozoa</taxon>
        <taxon>Arthropoda</taxon>
        <taxon>Hexapoda</taxon>
        <taxon>Insecta</taxon>
        <taxon>Pterygota</taxon>
        <taxon>Neoptera</taxon>
        <taxon>Endopterygota</taxon>
        <taxon>Lepidoptera</taxon>
        <taxon>Glossata</taxon>
        <taxon>Ditrysia</taxon>
        <taxon>Tineoidea</taxon>
        <taxon>Psychidae</taxon>
        <taxon>Oiketicinae</taxon>
        <taxon>Eumeta</taxon>
    </lineage>
</organism>
<evidence type="ECO:0000313" key="2">
    <source>
        <dbReference type="Proteomes" id="UP000299102"/>
    </source>
</evidence>
<proteinExistence type="predicted"/>
<protein>
    <submittedName>
        <fullName evidence="1">Uncharacterized protein</fullName>
    </submittedName>
</protein>
<sequence>MELKGVTGIEIQNETKQSAIDCAWVRQRSPSAAAAREPATAAGEASTFTPESLTSVRVAGGYVPVTKPSCARGRPIIVEWERDARHSAGLSLVR</sequence>
<keyword evidence="2" id="KW-1185">Reference proteome</keyword>
<comment type="caution">
    <text evidence="1">The sequence shown here is derived from an EMBL/GenBank/DDBJ whole genome shotgun (WGS) entry which is preliminary data.</text>
</comment>
<dbReference type="EMBL" id="BGZK01000600">
    <property type="protein sequence ID" value="GBP52347.1"/>
    <property type="molecule type" value="Genomic_DNA"/>
</dbReference>
<dbReference type="Proteomes" id="UP000299102">
    <property type="component" value="Unassembled WGS sequence"/>
</dbReference>
<name>A0A4C1WQH7_EUMVA</name>
<evidence type="ECO:0000313" key="1">
    <source>
        <dbReference type="EMBL" id="GBP52347.1"/>
    </source>
</evidence>
<reference evidence="1 2" key="1">
    <citation type="journal article" date="2019" name="Commun. Biol.">
        <title>The bagworm genome reveals a unique fibroin gene that provides high tensile strength.</title>
        <authorList>
            <person name="Kono N."/>
            <person name="Nakamura H."/>
            <person name="Ohtoshi R."/>
            <person name="Tomita M."/>
            <person name="Numata K."/>
            <person name="Arakawa K."/>
        </authorList>
    </citation>
    <scope>NUCLEOTIDE SEQUENCE [LARGE SCALE GENOMIC DNA]</scope>
</reference>